<reference evidence="1 2" key="1">
    <citation type="submission" date="2017-05" db="EMBL/GenBank/DDBJ databases">
        <title>Functional genome analysis of Paenibacillus pasadenensis strain R16: insights on endophytic life style and antifungal activity.</title>
        <authorList>
            <person name="Passera A."/>
            <person name="Marcolungo L."/>
            <person name="Casati P."/>
            <person name="Brasca M."/>
            <person name="Quaglino F."/>
            <person name="Delledonne M."/>
        </authorList>
    </citation>
    <scope>NUCLEOTIDE SEQUENCE [LARGE SCALE GENOMIC DNA]</scope>
    <source>
        <strain evidence="1 2">R16</strain>
    </source>
</reference>
<protein>
    <submittedName>
        <fullName evidence="1">Uncharacterized protein</fullName>
    </submittedName>
</protein>
<dbReference type="EMBL" id="NFEZ01000004">
    <property type="protein sequence ID" value="PLT44524.1"/>
    <property type="molecule type" value="Genomic_DNA"/>
</dbReference>
<evidence type="ECO:0000313" key="1">
    <source>
        <dbReference type="EMBL" id="PLT44524.1"/>
    </source>
</evidence>
<dbReference type="Proteomes" id="UP000234789">
    <property type="component" value="Unassembled WGS sequence"/>
</dbReference>
<dbReference type="AlphaFoldDB" id="A0A2N5N2G1"/>
<gene>
    <name evidence="1" type="ORF">B8V81_2955</name>
</gene>
<keyword evidence="2" id="KW-1185">Reference proteome</keyword>
<comment type="caution">
    <text evidence="1">The sequence shown here is derived from an EMBL/GenBank/DDBJ whole genome shotgun (WGS) entry which is preliminary data.</text>
</comment>
<organism evidence="1 2">
    <name type="scientific">Paenibacillus pasadenensis</name>
    <dbReference type="NCBI Taxonomy" id="217090"/>
    <lineage>
        <taxon>Bacteria</taxon>
        <taxon>Bacillati</taxon>
        <taxon>Bacillota</taxon>
        <taxon>Bacilli</taxon>
        <taxon>Bacillales</taxon>
        <taxon>Paenibacillaceae</taxon>
        <taxon>Paenibacillus</taxon>
    </lineage>
</organism>
<accession>A0A2N5N2G1</accession>
<evidence type="ECO:0000313" key="2">
    <source>
        <dbReference type="Proteomes" id="UP000234789"/>
    </source>
</evidence>
<proteinExistence type="predicted"/>
<name>A0A2N5N2G1_9BACL</name>
<sequence>MDLRIARKDDRWISLNTIVFAKNDIEAIKGVAGRKWMPEDKA</sequence>
<dbReference type="RefSeq" id="WP_255309745.1">
    <property type="nucleotide sequence ID" value="NZ_BIMM01000054.1"/>
</dbReference>